<name>A0A2A6FGS1_9HYPH</name>
<evidence type="ECO:0000313" key="2">
    <source>
        <dbReference type="Proteomes" id="UP000219182"/>
    </source>
</evidence>
<dbReference type="AlphaFoldDB" id="A0A2A6FGS1"/>
<dbReference type="InterPro" id="IPR015946">
    <property type="entry name" value="KH_dom-like_a/b"/>
</dbReference>
<keyword evidence="2" id="KW-1185">Reference proteome</keyword>
<dbReference type="InterPro" id="IPR036102">
    <property type="entry name" value="OsmC/Ohrsf"/>
</dbReference>
<dbReference type="SUPFAM" id="SSF82784">
    <property type="entry name" value="OsmC-like"/>
    <property type="match status" value="1"/>
</dbReference>
<dbReference type="PANTHER" id="PTHR34352:SF1">
    <property type="entry name" value="PROTEIN YHFA"/>
    <property type="match status" value="1"/>
</dbReference>
<dbReference type="PANTHER" id="PTHR34352">
    <property type="entry name" value="PROTEIN YHFA"/>
    <property type="match status" value="1"/>
</dbReference>
<gene>
    <name evidence="1" type="ORF">CN311_11635</name>
</gene>
<dbReference type="Pfam" id="PF02566">
    <property type="entry name" value="OsmC"/>
    <property type="match status" value="1"/>
</dbReference>
<dbReference type="Gene3D" id="3.30.300.20">
    <property type="match status" value="1"/>
</dbReference>
<dbReference type="NCBIfam" id="NF008009">
    <property type="entry name" value="PRK10738.1"/>
    <property type="match status" value="1"/>
</dbReference>
<dbReference type="Gene3D" id="2.20.25.10">
    <property type="match status" value="1"/>
</dbReference>
<reference evidence="1 2" key="1">
    <citation type="submission" date="2017-09" db="EMBL/GenBank/DDBJ databases">
        <title>Mesorhizobum sanjuanii sp. nov. isolated from nodules of Lotus tenuis in saline-alkaline lowlands of Flooding Pampa.</title>
        <authorList>
            <person name="Sannazzaro A.I."/>
            <person name="Torres Tejerizo G.A."/>
            <person name="Fontana F."/>
            <person name="Cumpa Velazquez L.M."/>
            <person name="Hansen L."/>
            <person name="Pistorio M."/>
            <person name="Estrella M.J."/>
        </authorList>
    </citation>
    <scope>NUCLEOTIDE SEQUENCE [LARGE SCALE GENOMIC DNA]</scope>
    <source>
        <strain evidence="1 2">BSA136</strain>
    </source>
</reference>
<dbReference type="Proteomes" id="UP000219182">
    <property type="component" value="Unassembled WGS sequence"/>
</dbReference>
<organism evidence="1 2">
    <name type="scientific">Mesorhizobium sanjuanii</name>
    <dbReference type="NCBI Taxonomy" id="2037900"/>
    <lineage>
        <taxon>Bacteria</taxon>
        <taxon>Pseudomonadati</taxon>
        <taxon>Pseudomonadota</taxon>
        <taxon>Alphaproteobacteria</taxon>
        <taxon>Hyphomicrobiales</taxon>
        <taxon>Phyllobacteriaceae</taxon>
        <taxon>Mesorhizobium</taxon>
    </lineage>
</organism>
<dbReference type="RefSeq" id="WP_097573837.1">
    <property type="nucleotide sequence ID" value="NZ_NWQG01000059.1"/>
</dbReference>
<sequence>MKARVKWVEDRTFVGESGSGHKLVLGTAHGPEGRTPGPSPMELVLIGTGGCSAYDVVHILEKGREAVEDCVVELDAERAETEPRVFTRIHMRFIVKGRALSHDKVKRAINLSIEKYCSASAMLAKTATITHDFEVIDTTGSRAVGQ</sequence>
<accession>A0A2A6FGS1</accession>
<dbReference type="InterPro" id="IPR003718">
    <property type="entry name" value="OsmC/Ohr_fam"/>
</dbReference>
<comment type="caution">
    <text evidence="1">The sequence shown here is derived from an EMBL/GenBank/DDBJ whole genome shotgun (WGS) entry which is preliminary data.</text>
</comment>
<protein>
    <submittedName>
        <fullName evidence="1">Osmotically inducible protein C</fullName>
    </submittedName>
</protein>
<dbReference type="EMBL" id="NWQG01000059">
    <property type="protein sequence ID" value="PDQ20953.1"/>
    <property type="molecule type" value="Genomic_DNA"/>
</dbReference>
<proteinExistence type="predicted"/>
<evidence type="ECO:0000313" key="1">
    <source>
        <dbReference type="EMBL" id="PDQ20953.1"/>
    </source>
</evidence>